<keyword evidence="1" id="KW-0732">Signal</keyword>
<sequence length="167" mass="18200">MKSVKLKNSLLVFGLLIACLAICPKTMAQDTEITSEELTQYAQVTAKIDSLKADMKAKISESVKSNELMDGGRLYNKLNKAKGDEAKMAEIGATEEQLAAYAEIQAGIEAFKAEFKEQYTTVVKDEIGTGTFNKVKKALKADESVKAQYDDIVASLTTVSDETEGEE</sequence>
<organism evidence="2 3">
    <name type="scientific">Reichenbachiella faecimaris</name>
    <dbReference type="NCBI Taxonomy" id="692418"/>
    <lineage>
        <taxon>Bacteria</taxon>
        <taxon>Pseudomonadati</taxon>
        <taxon>Bacteroidota</taxon>
        <taxon>Cytophagia</taxon>
        <taxon>Cytophagales</taxon>
        <taxon>Reichenbachiellaceae</taxon>
        <taxon>Reichenbachiella</taxon>
    </lineage>
</organism>
<name>A0A1W2G6B9_REIFA</name>
<evidence type="ECO:0000313" key="2">
    <source>
        <dbReference type="EMBL" id="SMD31846.1"/>
    </source>
</evidence>
<evidence type="ECO:0008006" key="4">
    <source>
        <dbReference type="Google" id="ProtNLM"/>
    </source>
</evidence>
<dbReference type="AlphaFoldDB" id="A0A1W2G6B9"/>
<feature type="chain" id="PRO_5011986480" description="DUF4168 domain-containing protein" evidence="1">
    <location>
        <begin position="29"/>
        <end position="167"/>
    </location>
</feature>
<feature type="signal peptide" evidence="1">
    <location>
        <begin position="1"/>
        <end position="28"/>
    </location>
</feature>
<dbReference type="STRING" id="692418.SAMN04488029_0184"/>
<dbReference type="Proteomes" id="UP000192472">
    <property type="component" value="Unassembled WGS sequence"/>
</dbReference>
<dbReference type="PROSITE" id="PS51257">
    <property type="entry name" value="PROKAR_LIPOPROTEIN"/>
    <property type="match status" value="1"/>
</dbReference>
<evidence type="ECO:0000313" key="3">
    <source>
        <dbReference type="Proteomes" id="UP000192472"/>
    </source>
</evidence>
<dbReference type="RefSeq" id="WP_084370542.1">
    <property type="nucleotide sequence ID" value="NZ_FWYF01000001.1"/>
</dbReference>
<proteinExistence type="predicted"/>
<evidence type="ECO:0000256" key="1">
    <source>
        <dbReference type="SAM" id="SignalP"/>
    </source>
</evidence>
<keyword evidence="3" id="KW-1185">Reference proteome</keyword>
<protein>
    <recommendedName>
        <fullName evidence="4">DUF4168 domain-containing protein</fullName>
    </recommendedName>
</protein>
<accession>A0A1W2G6B9</accession>
<dbReference type="OrthoDB" id="825862at2"/>
<reference evidence="2 3" key="1">
    <citation type="submission" date="2017-04" db="EMBL/GenBank/DDBJ databases">
        <authorList>
            <person name="Afonso C.L."/>
            <person name="Miller P.J."/>
            <person name="Scott M.A."/>
            <person name="Spackman E."/>
            <person name="Goraichik I."/>
            <person name="Dimitrov K.M."/>
            <person name="Suarez D.L."/>
            <person name="Swayne D.E."/>
        </authorList>
    </citation>
    <scope>NUCLEOTIDE SEQUENCE [LARGE SCALE GENOMIC DNA]</scope>
    <source>
        <strain evidence="2 3">DSM 26133</strain>
    </source>
</reference>
<dbReference type="EMBL" id="FWYF01000001">
    <property type="protein sequence ID" value="SMD31846.1"/>
    <property type="molecule type" value="Genomic_DNA"/>
</dbReference>
<gene>
    <name evidence="2" type="ORF">SAMN04488029_0184</name>
</gene>